<keyword evidence="4" id="KW-1185">Reference proteome</keyword>
<name>A0A3Q7ES88_SOLLC</name>
<evidence type="ECO:0000313" key="3">
    <source>
        <dbReference type="EnsemblPlants" id="Solyc01g008350.3.1"/>
    </source>
</evidence>
<feature type="region of interest" description="Disordered" evidence="1">
    <location>
        <begin position="131"/>
        <end position="174"/>
    </location>
</feature>
<dbReference type="EnsemblPlants" id="Solyc01g008350.3.1">
    <property type="protein sequence ID" value="Solyc01g008350.3.1"/>
    <property type="gene ID" value="Solyc01g008350.3"/>
</dbReference>
<feature type="compositionally biased region" description="Basic and acidic residues" evidence="1">
    <location>
        <begin position="153"/>
        <end position="174"/>
    </location>
</feature>
<feature type="domain" description="DUF3752" evidence="2">
    <location>
        <begin position="112"/>
        <end position="195"/>
    </location>
</feature>
<proteinExistence type="predicted"/>
<dbReference type="AlphaFoldDB" id="A0A3Q7ES88"/>
<sequence length="216" mass="24320">MNQSRGVGEKHCNANLCLLSDNRTPPPPPALVIEIESTNEIECFEEVTRIIASDADNSYDVVLGMTTLPPERKPGDVVRMYSVMRLSKSLKQGRGDTIAWTDTPSVRAQEAATLARSSIDAELVVHYNKTKRSKSMVERHQETAARSKSMKQSKHESVNEESKGNHPWKPWDRERDLTAGRGNVEFDASDMSQKSHFQLFFVTTSLKSQCRQVISR</sequence>
<evidence type="ECO:0000313" key="4">
    <source>
        <dbReference type="Proteomes" id="UP000004994"/>
    </source>
</evidence>
<dbReference type="InParanoid" id="A0A3Q7ES88"/>
<feature type="compositionally biased region" description="Basic and acidic residues" evidence="1">
    <location>
        <begin position="135"/>
        <end position="145"/>
    </location>
</feature>
<evidence type="ECO:0000256" key="1">
    <source>
        <dbReference type="SAM" id="MobiDB-lite"/>
    </source>
</evidence>
<dbReference type="Pfam" id="PF12572">
    <property type="entry name" value="DUF3752"/>
    <property type="match status" value="1"/>
</dbReference>
<reference evidence="3" key="1">
    <citation type="journal article" date="2012" name="Nature">
        <title>The tomato genome sequence provides insights into fleshy fruit evolution.</title>
        <authorList>
            <consortium name="Tomato Genome Consortium"/>
        </authorList>
    </citation>
    <scope>NUCLEOTIDE SEQUENCE [LARGE SCALE GENOMIC DNA]</scope>
    <source>
        <strain evidence="3">cv. Heinz 1706</strain>
    </source>
</reference>
<accession>A0A3Q7ES88</accession>
<dbReference type="PaxDb" id="4081-Solyc01g008350.2.1"/>
<protein>
    <recommendedName>
        <fullName evidence="2">DUF3752 domain-containing protein</fullName>
    </recommendedName>
</protein>
<reference evidence="3" key="2">
    <citation type="submission" date="2019-01" db="UniProtKB">
        <authorList>
            <consortium name="EnsemblPlants"/>
        </authorList>
    </citation>
    <scope>IDENTIFICATION</scope>
    <source>
        <strain evidence="3">cv. Heinz 1706</strain>
    </source>
</reference>
<dbReference type="PANTHER" id="PTHR47422">
    <property type="entry name" value="DNAJ HEAT SHOCK N-TERMINAL DOMAIN-CONTAINING PROTEIN"/>
    <property type="match status" value="1"/>
</dbReference>
<dbReference type="STRING" id="4081.A0A3Q7ES88"/>
<organism evidence="3">
    <name type="scientific">Solanum lycopersicum</name>
    <name type="common">Tomato</name>
    <name type="synonym">Lycopersicon esculentum</name>
    <dbReference type="NCBI Taxonomy" id="4081"/>
    <lineage>
        <taxon>Eukaryota</taxon>
        <taxon>Viridiplantae</taxon>
        <taxon>Streptophyta</taxon>
        <taxon>Embryophyta</taxon>
        <taxon>Tracheophyta</taxon>
        <taxon>Spermatophyta</taxon>
        <taxon>Magnoliopsida</taxon>
        <taxon>eudicotyledons</taxon>
        <taxon>Gunneridae</taxon>
        <taxon>Pentapetalae</taxon>
        <taxon>asterids</taxon>
        <taxon>lamiids</taxon>
        <taxon>Solanales</taxon>
        <taxon>Solanaceae</taxon>
        <taxon>Solanoideae</taxon>
        <taxon>Solaneae</taxon>
        <taxon>Solanum</taxon>
        <taxon>Solanum subgen. Lycopersicon</taxon>
    </lineage>
</organism>
<dbReference type="Proteomes" id="UP000004994">
    <property type="component" value="Chromosome 1"/>
</dbReference>
<dbReference type="InterPro" id="IPR022226">
    <property type="entry name" value="DUF3752"/>
</dbReference>
<dbReference type="PANTHER" id="PTHR47422:SF1">
    <property type="entry name" value="DNAJ HEAT SHOCK N-TERMINAL DOMAIN-CONTAINING PROTEIN"/>
    <property type="match status" value="1"/>
</dbReference>
<dbReference type="Gramene" id="Solyc01g008350.3.1">
    <property type="protein sequence ID" value="Solyc01g008350.3.1"/>
    <property type="gene ID" value="Solyc01g008350.3"/>
</dbReference>
<evidence type="ECO:0000259" key="2">
    <source>
        <dbReference type="Pfam" id="PF12572"/>
    </source>
</evidence>